<keyword evidence="2" id="KW-1185">Reference proteome</keyword>
<reference evidence="2" key="1">
    <citation type="journal article" date="2019" name="Int. J. Syst. Evol. Microbiol.">
        <title>The Global Catalogue of Microorganisms (GCM) 10K type strain sequencing project: providing services to taxonomists for standard genome sequencing and annotation.</title>
        <authorList>
            <consortium name="The Broad Institute Genomics Platform"/>
            <consortium name="The Broad Institute Genome Sequencing Center for Infectious Disease"/>
            <person name="Wu L."/>
            <person name="Ma J."/>
        </authorList>
    </citation>
    <scope>NUCLEOTIDE SEQUENCE [LARGE SCALE GENOMIC DNA]</scope>
    <source>
        <strain evidence="2">CGMCC 4.7643</strain>
    </source>
</reference>
<sequence length="180" mass="19107">MLGDATTSEDMRSTAVFLVSDKARTPGLLPGADTGSSVFTQHRSRSGIPRHCQARGHGWRRWFCRSDATTFLSDNTTDRTVMLPCVFKPSRIATSVFVAAGAALISATPALAQDNNTQQFTEGGIQAANNHNFATCICPVPLTGGQQIAVVPALGNYKTNRPARDTVSIDGSAVDRVVGN</sequence>
<name>A0ABW5GWM5_9PSEU</name>
<gene>
    <name evidence="1" type="ORF">ACFSYJ_42380</name>
</gene>
<dbReference type="Proteomes" id="UP001597419">
    <property type="component" value="Unassembled WGS sequence"/>
</dbReference>
<comment type="caution">
    <text evidence="1">The sequence shown here is derived from an EMBL/GenBank/DDBJ whole genome shotgun (WGS) entry which is preliminary data.</text>
</comment>
<protein>
    <submittedName>
        <fullName evidence="1">Uncharacterized protein</fullName>
    </submittedName>
</protein>
<dbReference type="RefSeq" id="WP_345407896.1">
    <property type="nucleotide sequence ID" value="NZ_BAABHG010000024.1"/>
</dbReference>
<evidence type="ECO:0000313" key="2">
    <source>
        <dbReference type="Proteomes" id="UP001597419"/>
    </source>
</evidence>
<evidence type="ECO:0000313" key="1">
    <source>
        <dbReference type="EMBL" id="MFD2465328.1"/>
    </source>
</evidence>
<organism evidence="1 2">
    <name type="scientific">Amycolatopsis samaneae</name>
    <dbReference type="NCBI Taxonomy" id="664691"/>
    <lineage>
        <taxon>Bacteria</taxon>
        <taxon>Bacillati</taxon>
        <taxon>Actinomycetota</taxon>
        <taxon>Actinomycetes</taxon>
        <taxon>Pseudonocardiales</taxon>
        <taxon>Pseudonocardiaceae</taxon>
        <taxon>Amycolatopsis</taxon>
    </lineage>
</organism>
<accession>A0ABW5GWM5</accession>
<proteinExistence type="predicted"/>
<dbReference type="EMBL" id="JBHUKU010000030">
    <property type="protein sequence ID" value="MFD2465328.1"/>
    <property type="molecule type" value="Genomic_DNA"/>
</dbReference>